<reference evidence="1 2" key="1">
    <citation type="submission" date="2019-03" db="EMBL/GenBank/DDBJ databases">
        <title>Single cell metagenomics reveals metabolic interactions within the superorganism composed of flagellate Streblomastix strix and complex community of Bacteroidetes bacteria on its surface.</title>
        <authorList>
            <person name="Treitli S.C."/>
            <person name="Kolisko M."/>
            <person name="Husnik F."/>
            <person name="Keeling P."/>
            <person name="Hampl V."/>
        </authorList>
    </citation>
    <scope>NUCLEOTIDE SEQUENCE [LARGE SCALE GENOMIC DNA]</scope>
    <source>
        <strain evidence="1">St1</strain>
    </source>
</reference>
<protein>
    <recommendedName>
        <fullName evidence="3">DNA-binding protein</fullName>
    </recommendedName>
</protein>
<evidence type="ECO:0000313" key="1">
    <source>
        <dbReference type="EMBL" id="KAA6302077.1"/>
    </source>
</evidence>
<sequence>MKTITFNELRRIKDQLPAGSSARMATELNIPVETVRNYFGGVNESTGNGGAIHIEPGPDGGVVMFDDSSILDTALIILGEINHNISTVETNV</sequence>
<gene>
    <name evidence="1" type="ORF">EZS26_001678</name>
</gene>
<dbReference type="Proteomes" id="UP000324575">
    <property type="component" value="Unassembled WGS sequence"/>
</dbReference>
<dbReference type="EMBL" id="SNRX01000010">
    <property type="protein sequence ID" value="KAA6302077.1"/>
    <property type="molecule type" value="Genomic_DNA"/>
</dbReference>
<organism evidence="1 2">
    <name type="scientific">Candidatus Ordinivivax streblomastigis</name>
    <dbReference type="NCBI Taxonomy" id="2540710"/>
    <lineage>
        <taxon>Bacteria</taxon>
        <taxon>Pseudomonadati</taxon>
        <taxon>Bacteroidota</taxon>
        <taxon>Bacteroidia</taxon>
        <taxon>Bacteroidales</taxon>
        <taxon>Candidatus Ordinivivax</taxon>
    </lineage>
</organism>
<accession>A0A5M8P0X2</accession>
<name>A0A5M8P0X2_9BACT</name>
<comment type="caution">
    <text evidence="1">The sequence shown here is derived from an EMBL/GenBank/DDBJ whole genome shotgun (WGS) entry which is preliminary data.</text>
</comment>
<proteinExistence type="predicted"/>
<evidence type="ECO:0008006" key="3">
    <source>
        <dbReference type="Google" id="ProtNLM"/>
    </source>
</evidence>
<dbReference type="AlphaFoldDB" id="A0A5M8P0X2"/>
<evidence type="ECO:0000313" key="2">
    <source>
        <dbReference type="Proteomes" id="UP000324575"/>
    </source>
</evidence>